<dbReference type="EMBL" id="WUBL01000168">
    <property type="protein sequence ID" value="KAF2964050.1"/>
    <property type="molecule type" value="Genomic_DNA"/>
</dbReference>
<evidence type="ECO:0000256" key="1">
    <source>
        <dbReference type="SAM" id="MobiDB-lite"/>
    </source>
</evidence>
<comment type="caution">
    <text evidence="2">The sequence shown here is derived from an EMBL/GenBank/DDBJ whole genome shotgun (WGS) entry which is preliminary data.</text>
</comment>
<accession>A0A7C8MJD8</accession>
<dbReference type="GO" id="GO:0000287">
    <property type="term" value="F:magnesium ion binding"/>
    <property type="evidence" value="ECO:0007669"/>
    <property type="project" value="InterPro"/>
</dbReference>
<evidence type="ECO:0000313" key="3">
    <source>
        <dbReference type="Proteomes" id="UP000481858"/>
    </source>
</evidence>
<dbReference type="Proteomes" id="UP000481858">
    <property type="component" value="Unassembled WGS sequence"/>
</dbReference>
<keyword evidence="3" id="KW-1185">Reference proteome</keyword>
<dbReference type="InParanoid" id="A0A7C8MJD8"/>
<dbReference type="SUPFAM" id="SSF56214">
    <property type="entry name" value="4'-phosphopantetheinyl transferase"/>
    <property type="match status" value="1"/>
</dbReference>
<proteinExistence type="predicted"/>
<sequence>MASPADLLFTIGNDICRIARVRRILKGRLGPQFVRRILRPEEIQSSPTADILRCVLNQNAQSSQATHAVPRRVEAVDSVPTRDAPDFTRAVEFMAGRFAAKEAVIKAHPHRRLTFQTIAILRAALPTHSARDSVFSKHERVDESSIDKPAAQKLESEDKPPAPQSGPLVAWIEGEENAHRQMYASVSISHDTEHEVPSSIHNIVLVPSGHPFKASNPHSPNTL</sequence>
<dbReference type="InterPro" id="IPR037143">
    <property type="entry name" value="4-PPantetheinyl_Trfase_dom_sf"/>
</dbReference>
<name>A0A7C8MJD8_9PEZI</name>
<reference evidence="2 3" key="1">
    <citation type="submission" date="2019-12" db="EMBL/GenBank/DDBJ databases">
        <title>Draft genome sequence of the ascomycete Xylaria multiplex DSM 110363.</title>
        <authorList>
            <person name="Buettner E."/>
            <person name="Kellner H."/>
        </authorList>
    </citation>
    <scope>NUCLEOTIDE SEQUENCE [LARGE SCALE GENOMIC DNA]</scope>
    <source>
        <strain evidence="2 3">DSM 110363</strain>
    </source>
</reference>
<feature type="region of interest" description="Disordered" evidence="1">
    <location>
        <begin position="131"/>
        <end position="167"/>
    </location>
</feature>
<organism evidence="2 3">
    <name type="scientific">Xylaria multiplex</name>
    <dbReference type="NCBI Taxonomy" id="323545"/>
    <lineage>
        <taxon>Eukaryota</taxon>
        <taxon>Fungi</taxon>
        <taxon>Dikarya</taxon>
        <taxon>Ascomycota</taxon>
        <taxon>Pezizomycotina</taxon>
        <taxon>Sordariomycetes</taxon>
        <taxon>Xylariomycetidae</taxon>
        <taxon>Xylariales</taxon>
        <taxon>Xylariaceae</taxon>
        <taxon>Xylaria</taxon>
    </lineage>
</organism>
<evidence type="ECO:0000313" key="2">
    <source>
        <dbReference type="EMBL" id="KAF2964050.1"/>
    </source>
</evidence>
<dbReference type="GO" id="GO:0008897">
    <property type="term" value="F:holo-[acyl-carrier-protein] synthase activity"/>
    <property type="evidence" value="ECO:0007669"/>
    <property type="project" value="InterPro"/>
</dbReference>
<dbReference type="OrthoDB" id="15433at2759"/>
<protein>
    <submittedName>
        <fullName evidence="2">Uncharacterized protein</fullName>
    </submittedName>
</protein>
<dbReference type="Gene3D" id="3.90.470.20">
    <property type="entry name" value="4'-phosphopantetheinyl transferase domain"/>
    <property type="match status" value="1"/>
</dbReference>
<gene>
    <name evidence="2" type="ORF">GQX73_g9524</name>
</gene>
<dbReference type="AlphaFoldDB" id="A0A7C8MJD8"/>
<feature type="compositionally biased region" description="Basic and acidic residues" evidence="1">
    <location>
        <begin position="131"/>
        <end position="146"/>
    </location>
</feature>